<dbReference type="InterPro" id="IPR052511">
    <property type="entry name" value="ATP-dep_Helicase"/>
</dbReference>
<feature type="domain" description="Helicase C-terminal" evidence="3">
    <location>
        <begin position="550"/>
        <end position="703"/>
    </location>
</feature>
<evidence type="ECO:0000259" key="3">
    <source>
        <dbReference type="PROSITE" id="PS51194"/>
    </source>
</evidence>
<gene>
    <name evidence="4" type="ORF">TW77_02405</name>
</gene>
<evidence type="ECO:0000256" key="1">
    <source>
        <dbReference type="SAM" id="Coils"/>
    </source>
</evidence>
<reference evidence="4 5" key="1">
    <citation type="journal article" date="2015" name="BMC Genomics">
        <title>Genome mining reveals unlocked bioactive potential of marine Gram-negative bacteria.</title>
        <authorList>
            <person name="Machado H."/>
            <person name="Sonnenschein E.C."/>
            <person name="Melchiorsen J."/>
            <person name="Gram L."/>
        </authorList>
    </citation>
    <scope>NUCLEOTIDE SEQUENCE [LARGE SCALE GENOMIC DNA]</scope>
    <source>
        <strain evidence="4 5">S2471</strain>
    </source>
</reference>
<dbReference type="Proteomes" id="UP000033452">
    <property type="component" value="Unassembled WGS sequence"/>
</dbReference>
<keyword evidence="5" id="KW-1185">Reference proteome</keyword>
<dbReference type="CDD" id="cd09203">
    <property type="entry name" value="PLDc_N_DEXD_b1"/>
    <property type="match status" value="1"/>
</dbReference>
<dbReference type="Pfam" id="PF11907">
    <property type="entry name" value="DUF3427"/>
    <property type="match status" value="1"/>
</dbReference>
<keyword evidence="4" id="KW-0540">Nuclease</keyword>
<dbReference type="Gene3D" id="3.30.870.10">
    <property type="entry name" value="Endonuclease Chain A"/>
    <property type="match status" value="1"/>
</dbReference>
<name>A0A0F4QY74_9GAMM</name>
<dbReference type="GO" id="GO:0016887">
    <property type="term" value="F:ATP hydrolysis activity"/>
    <property type="evidence" value="ECO:0007669"/>
    <property type="project" value="TreeGrafter"/>
</dbReference>
<keyword evidence="4" id="KW-0378">Hydrolase</keyword>
<dbReference type="AlphaFoldDB" id="A0A0F4QY74"/>
<feature type="domain" description="Helicase ATP-binding" evidence="2">
    <location>
        <begin position="336"/>
        <end position="473"/>
    </location>
</feature>
<dbReference type="GO" id="GO:0003677">
    <property type="term" value="F:DNA binding"/>
    <property type="evidence" value="ECO:0007669"/>
    <property type="project" value="InterPro"/>
</dbReference>
<sequence>MQQFGIYEQLITQVVEQQLDRERFYVGERQLENGEAAIWLSRFMSKLMQLAIDSIPTGEKNRLEQQIQLANKFVFWLKDQLSEAHCIEENLVDTKGKILTALFDRRNPLAADLEQYSDAIFPQTGLTQSELFSGANAGLSLESELKREIQSADTIYWLVSFIRWTGIRIFKDVLHDFTRSGKQLKIITTSYMGATDQRAIDFLAALPNTEVKISYNTRQERLHAKSYLFLRNNGFHTGYIGSSNLSYSALSNGLEWNLKITNQEIPHVIKKSLSTFETYWESGEFELYTGQETCKQKLKTALSGNKDQISDTSSHYYFDLAPKPHQRTILDKLSAERMLHNRTKNLVVAATGTGKTLISAFDFQRFIKDKPNANILFVAHREEILKQARGAFRAVLKDNQFGELWVGNHKPDSYRQLFASVQTLNNQLDSLNLTADYFDYIVIDEVHHITARSYRDILAHFKPHILLGLTATPERQDGGNILNDFGGVIAAELRLPEAINQRHLCPFHYFAVDDDTDLRTIPWKQGRYEIAALTQLYTYNDQRARKIIANMQDILVDVHKIKALAFCVSKVHADFMAKQFNLNGINANVLTSDNTKERHTMQTALRKGDINILCVVDIFNEGVDIPEVDTLLFLRPTESLTLFLQQLGRGLRLSNNEKECCTVLDFFGNARPEYDFAAKFRALIGKTNTAIGHEIKGGFPHLPLGCRIELQKQSKEVILDNIRKATNDLNRLRALVNRFTQDTDLPLTLANFLKVNPSVTLEDLYKPTQSGVSRWHSLTQPELVERELSLIKAYNRAISTQLLACNSLTYLSFLLALCDNHFDMSQITQFDSKTKDAMAMMAFYNFWETPQNQANSKSVAESLQALAYPVLTTELRDVLSILLNRIEHIEQPLSSLPNKALQLHSRYTREQIFAALGEHTFEKRSSAREGVKEFKSLNIEILFVTLNKCEKVYSPTTLYNDYAISPTLFHWQSQNTARPERGKGLSYIEHKQKGKRLFLFVREQNTDENGRTMGFVNFGEVSYVQHQGSQPMDITWKLHHPMPNDIWHEAGKLAMG</sequence>
<evidence type="ECO:0000259" key="2">
    <source>
        <dbReference type="PROSITE" id="PS51192"/>
    </source>
</evidence>
<dbReference type="EMBL" id="JXYA01000004">
    <property type="protein sequence ID" value="KJZ12653.1"/>
    <property type="molecule type" value="Genomic_DNA"/>
</dbReference>
<dbReference type="SUPFAM" id="SSF56024">
    <property type="entry name" value="Phospholipase D/nuclease"/>
    <property type="match status" value="1"/>
</dbReference>
<dbReference type="SMART" id="SM00490">
    <property type="entry name" value="HELICc"/>
    <property type="match status" value="1"/>
</dbReference>
<dbReference type="SMART" id="SM00487">
    <property type="entry name" value="DEXDc"/>
    <property type="match status" value="1"/>
</dbReference>
<dbReference type="Pfam" id="PF13091">
    <property type="entry name" value="PLDc_2"/>
    <property type="match status" value="1"/>
</dbReference>
<dbReference type="OrthoDB" id="9804086at2"/>
<comment type="caution">
    <text evidence="4">The sequence shown here is derived from an EMBL/GenBank/DDBJ whole genome shotgun (WGS) entry which is preliminary data.</text>
</comment>
<dbReference type="SUPFAM" id="SSF52540">
    <property type="entry name" value="P-loop containing nucleoside triphosphate hydrolases"/>
    <property type="match status" value="1"/>
</dbReference>
<dbReference type="InterPro" id="IPR006935">
    <property type="entry name" value="Helicase/UvrB_N"/>
</dbReference>
<dbReference type="RefSeq" id="WP_046003384.1">
    <property type="nucleotide sequence ID" value="NZ_JXYA01000004.1"/>
</dbReference>
<dbReference type="PROSITE" id="PS51194">
    <property type="entry name" value="HELICASE_CTER"/>
    <property type="match status" value="1"/>
</dbReference>
<dbReference type="InterPro" id="IPR021835">
    <property type="entry name" value="DUF3427"/>
</dbReference>
<dbReference type="PATRIC" id="fig|43658.5.peg.503"/>
<feature type="coiled-coil region" evidence="1">
    <location>
        <begin position="715"/>
        <end position="742"/>
    </location>
</feature>
<dbReference type="InterPro" id="IPR014001">
    <property type="entry name" value="Helicase_ATP-bd"/>
</dbReference>
<dbReference type="InterPro" id="IPR001650">
    <property type="entry name" value="Helicase_C-like"/>
</dbReference>
<dbReference type="CDD" id="cd18032">
    <property type="entry name" value="DEXHc_RE_I_III_res"/>
    <property type="match status" value="1"/>
</dbReference>
<proteinExistence type="predicted"/>
<protein>
    <submittedName>
        <fullName evidence="4">Restriction endonuclease subunit R</fullName>
    </submittedName>
</protein>
<dbReference type="Gene3D" id="3.40.50.300">
    <property type="entry name" value="P-loop containing nucleotide triphosphate hydrolases"/>
    <property type="match status" value="2"/>
</dbReference>
<dbReference type="CDD" id="cd18799">
    <property type="entry name" value="SF2_C_EcoAI-like"/>
    <property type="match status" value="1"/>
</dbReference>
<dbReference type="InterPro" id="IPR025202">
    <property type="entry name" value="PLD-like_dom"/>
</dbReference>
<dbReference type="PANTHER" id="PTHR47962:SF7">
    <property type="entry name" value="MITOCHONDRIAL ATP-DEPENDENT HELICASE IRC3-RELATED"/>
    <property type="match status" value="1"/>
</dbReference>
<dbReference type="PANTHER" id="PTHR47962">
    <property type="entry name" value="ATP-DEPENDENT HELICASE LHR-RELATED-RELATED"/>
    <property type="match status" value="1"/>
</dbReference>
<dbReference type="InterPro" id="IPR027417">
    <property type="entry name" value="P-loop_NTPase"/>
</dbReference>
<dbReference type="Pfam" id="PF00271">
    <property type="entry name" value="Helicase_C"/>
    <property type="match status" value="1"/>
</dbReference>
<dbReference type="GO" id="GO:0005524">
    <property type="term" value="F:ATP binding"/>
    <property type="evidence" value="ECO:0007669"/>
    <property type="project" value="InterPro"/>
</dbReference>
<evidence type="ECO:0000313" key="4">
    <source>
        <dbReference type="EMBL" id="KJZ12653.1"/>
    </source>
</evidence>
<keyword evidence="1" id="KW-0175">Coiled coil</keyword>
<dbReference type="PROSITE" id="PS51192">
    <property type="entry name" value="HELICASE_ATP_BIND_1"/>
    <property type="match status" value="1"/>
</dbReference>
<organism evidence="4 5">
    <name type="scientific">Pseudoalteromonas rubra</name>
    <dbReference type="NCBI Taxonomy" id="43658"/>
    <lineage>
        <taxon>Bacteria</taxon>
        <taxon>Pseudomonadati</taxon>
        <taxon>Pseudomonadota</taxon>
        <taxon>Gammaproteobacteria</taxon>
        <taxon>Alteromonadales</taxon>
        <taxon>Pseudoalteromonadaceae</taxon>
        <taxon>Pseudoalteromonas</taxon>
    </lineage>
</organism>
<keyword evidence="4" id="KW-0255">Endonuclease</keyword>
<dbReference type="GO" id="GO:0004519">
    <property type="term" value="F:endonuclease activity"/>
    <property type="evidence" value="ECO:0007669"/>
    <property type="project" value="UniProtKB-KW"/>
</dbReference>
<evidence type="ECO:0000313" key="5">
    <source>
        <dbReference type="Proteomes" id="UP000033452"/>
    </source>
</evidence>
<accession>A0A0F4QY74</accession>
<dbReference type="Pfam" id="PF04851">
    <property type="entry name" value="ResIII"/>
    <property type="match status" value="1"/>
</dbReference>